<dbReference type="KEGG" id="bml:BMA10229_1564"/>
<evidence type="ECO:0000313" key="2">
    <source>
        <dbReference type="Proteomes" id="UP000002283"/>
    </source>
</evidence>
<protein>
    <submittedName>
        <fullName evidence="1">Uncharacterized protein</fullName>
    </submittedName>
</protein>
<gene>
    <name evidence="1" type="ordered locus">BMA10229_1564</name>
</gene>
<dbReference type="Proteomes" id="UP000002283">
    <property type="component" value="Chromosome II"/>
</dbReference>
<accession>A2S095</accession>
<reference evidence="1 2" key="1">
    <citation type="submission" date="2007-01" db="EMBL/GenBank/DDBJ databases">
        <authorList>
            <person name="DeShazer D."/>
            <person name="Woods D.E."/>
            <person name="Nierman W.C."/>
        </authorList>
    </citation>
    <scope>NUCLEOTIDE SEQUENCE [LARGE SCALE GENOMIC DNA]</scope>
    <source>
        <strain evidence="1 2">NCTC 10229</strain>
    </source>
</reference>
<name>A2S095_BURM9</name>
<organism evidence="1 2">
    <name type="scientific">Burkholderia mallei (strain NCTC 10229)</name>
    <dbReference type="NCBI Taxonomy" id="412022"/>
    <lineage>
        <taxon>Bacteria</taxon>
        <taxon>Pseudomonadati</taxon>
        <taxon>Pseudomonadota</taxon>
        <taxon>Betaproteobacteria</taxon>
        <taxon>Burkholderiales</taxon>
        <taxon>Burkholderiaceae</taxon>
        <taxon>Burkholderia</taxon>
        <taxon>pseudomallei group</taxon>
    </lineage>
</organism>
<dbReference type="HOGENOM" id="CLU_3133226_0_0_4"/>
<evidence type="ECO:0000313" key="1">
    <source>
        <dbReference type="EMBL" id="ABM99417.2"/>
    </source>
</evidence>
<dbReference type="AlphaFoldDB" id="A2S095"/>
<dbReference type="EMBL" id="CP000545">
    <property type="protein sequence ID" value="ABM99417.2"/>
    <property type="molecule type" value="Genomic_DNA"/>
</dbReference>
<proteinExistence type="predicted"/>
<sequence>MRVRAHTRAAHLPAWPKHIPPMLWHRVAPLFSAKMICLIDGFSSRSPAV</sequence>